<dbReference type="InterPro" id="IPR050194">
    <property type="entry name" value="Glycosyltransferase_grp1"/>
</dbReference>
<dbReference type="GO" id="GO:0016757">
    <property type="term" value="F:glycosyltransferase activity"/>
    <property type="evidence" value="ECO:0007669"/>
    <property type="project" value="InterPro"/>
</dbReference>
<dbReference type="PANTHER" id="PTHR45947">
    <property type="entry name" value="SULFOQUINOVOSYL TRANSFERASE SQD2"/>
    <property type="match status" value="1"/>
</dbReference>
<dbReference type="Pfam" id="PF13439">
    <property type="entry name" value="Glyco_transf_4"/>
    <property type="match status" value="1"/>
</dbReference>
<comment type="caution">
    <text evidence="3">The sequence shown here is derived from an EMBL/GenBank/DDBJ whole genome shotgun (WGS) entry which is preliminary data.</text>
</comment>
<dbReference type="EMBL" id="QGGP01000004">
    <property type="protein sequence ID" value="PWK18629.1"/>
    <property type="molecule type" value="Genomic_DNA"/>
</dbReference>
<dbReference type="AlphaFoldDB" id="A0A316DN64"/>
<keyword evidence="3" id="KW-0808">Transferase</keyword>
<dbReference type="Proteomes" id="UP000245430">
    <property type="component" value="Unassembled WGS sequence"/>
</dbReference>
<dbReference type="SUPFAM" id="SSF53756">
    <property type="entry name" value="UDP-Glycosyltransferase/glycogen phosphorylase"/>
    <property type="match status" value="1"/>
</dbReference>
<feature type="domain" description="Glycosyl transferase family 1" evidence="1">
    <location>
        <begin position="223"/>
        <end position="386"/>
    </location>
</feature>
<dbReference type="RefSeq" id="WP_170109835.1">
    <property type="nucleotide sequence ID" value="NZ_QGGP01000004.1"/>
</dbReference>
<dbReference type="InterPro" id="IPR028098">
    <property type="entry name" value="Glyco_trans_4-like_N"/>
</dbReference>
<evidence type="ECO:0000313" key="4">
    <source>
        <dbReference type="Proteomes" id="UP000245430"/>
    </source>
</evidence>
<keyword evidence="4" id="KW-1185">Reference proteome</keyword>
<proteinExistence type="predicted"/>
<sequence length="407" mass="45911">MKTICFTVPTYPALSETFITNQIVEAKKKGYSVVVLTHNLGKIEQSSQRKILETYSILDNTILIDLHIPKSQLKRFLVGLGLILKYFKYWIRLSDLTLRYRIINSPYLFRFYDQLRHINVFHIQFAAAGRGVAEMKACGFIQAKLITTFHGHDAHFANNQQLKSLQELYRFIFKVSDFITVNTPFLGQIVTQLGCNPEKLRVVFMGIDVSYFKSNQVRMGLLGNEVKLISVGRLVTFKGFKFAIEAIKLLVEGGLKVHYTIVGEGKLFDALQKQISALNLENYVALVGKKSQDEIKHLLTNHDVFLMSSITDPTGRCETQGVVTAEAQAMGLPVVAFNNGGIPYTIIDGETGVLVTEKDVEGYAKAIKDLIENKERYKLMSKAAIEFASSKFSNTLMMQQFMALYEA</sequence>
<evidence type="ECO:0000259" key="2">
    <source>
        <dbReference type="Pfam" id="PF13439"/>
    </source>
</evidence>
<dbReference type="PANTHER" id="PTHR45947:SF14">
    <property type="entry name" value="SLL1723 PROTEIN"/>
    <property type="match status" value="1"/>
</dbReference>
<protein>
    <submittedName>
        <fullName evidence="3">Colanic acid/amylovoran biosynthesis glycosyltransferase</fullName>
    </submittedName>
</protein>
<evidence type="ECO:0000313" key="3">
    <source>
        <dbReference type="EMBL" id="PWK18629.1"/>
    </source>
</evidence>
<feature type="domain" description="Glycosyltransferase subfamily 4-like N-terminal" evidence="2">
    <location>
        <begin position="16"/>
        <end position="210"/>
    </location>
</feature>
<dbReference type="InterPro" id="IPR001296">
    <property type="entry name" value="Glyco_trans_1"/>
</dbReference>
<dbReference type="Gene3D" id="3.40.50.2000">
    <property type="entry name" value="Glycogen Phosphorylase B"/>
    <property type="match status" value="2"/>
</dbReference>
<dbReference type="Pfam" id="PF00534">
    <property type="entry name" value="Glycos_transf_1"/>
    <property type="match status" value="1"/>
</dbReference>
<evidence type="ECO:0000259" key="1">
    <source>
        <dbReference type="Pfam" id="PF00534"/>
    </source>
</evidence>
<organism evidence="3 4">
    <name type="scientific">Xanthomarina spongicola</name>
    <dbReference type="NCBI Taxonomy" id="570520"/>
    <lineage>
        <taxon>Bacteria</taxon>
        <taxon>Pseudomonadati</taxon>
        <taxon>Bacteroidota</taxon>
        <taxon>Flavobacteriia</taxon>
        <taxon>Flavobacteriales</taxon>
        <taxon>Flavobacteriaceae</taxon>
        <taxon>Xanthomarina</taxon>
    </lineage>
</organism>
<gene>
    <name evidence="3" type="ORF">LX78_01936</name>
</gene>
<name>A0A316DN64_9FLAO</name>
<accession>A0A316DN64</accession>
<reference evidence="3 4" key="1">
    <citation type="submission" date="2018-05" db="EMBL/GenBank/DDBJ databases">
        <title>Genomic Encyclopedia of Archaeal and Bacterial Type Strains, Phase II (KMG-II): from individual species to whole genera.</title>
        <authorList>
            <person name="Goeker M."/>
        </authorList>
    </citation>
    <scope>NUCLEOTIDE SEQUENCE [LARGE SCALE GENOMIC DNA]</scope>
    <source>
        <strain evidence="3 4">DSM 22637</strain>
    </source>
</reference>